<dbReference type="Proteomes" id="UP000053825">
    <property type="component" value="Unassembled WGS sequence"/>
</dbReference>
<name>A0A0L7RH67_9HYME</name>
<evidence type="ECO:0000313" key="3">
    <source>
        <dbReference type="Proteomes" id="UP000053825"/>
    </source>
</evidence>
<dbReference type="OrthoDB" id="426882at2759"/>
<gene>
    <name evidence="2" type="ORF">WH47_08551</name>
</gene>
<accession>A0A0L7RH67</accession>
<evidence type="ECO:0000313" key="2">
    <source>
        <dbReference type="EMBL" id="KOC70205.1"/>
    </source>
</evidence>
<proteinExistence type="predicted"/>
<feature type="transmembrane region" description="Helical" evidence="1">
    <location>
        <begin position="6"/>
        <end position="24"/>
    </location>
</feature>
<dbReference type="AlphaFoldDB" id="A0A0L7RH67"/>
<reference evidence="2 3" key="1">
    <citation type="submission" date="2015-07" db="EMBL/GenBank/DDBJ databases">
        <title>The genome of Habropoda laboriosa.</title>
        <authorList>
            <person name="Pan H."/>
            <person name="Kapheim K."/>
        </authorList>
    </citation>
    <scope>NUCLEOTIDE SEQUENCE [LARGE SCALE GENOMIC DNA]</scope>
    <source>
        <strain evidence="2">0110345459</strain>
    </source>
</reference>
<keyword evidence="1" id="KW-0812">Transmembrane</keyword>
<keyword evidence="1" id="KW-0472">Membrane</keyword>
<sequence length="98" mass="11246">MAGWWSIGDAFLMLFGILLAPYLYKFNWIKDLRLEGDSKTVLANHLESKKRKLGKLPPVYPNGWFALLESSQLEKGQVKHVAALGQNYAVFRYFETPL</sequence>
<evidence type="ECO:0000256" key="1">
    <source>
        <dbReference type="SAM" id="Phobius"/>
    </source>
</evidence>
<dbReference type="STRING" id="597456.A0A0L7RH67"/>
<organism evidence="2 3">
    <name type="scientific">Habropoda laboriosa</name>
    <dbReference type="NCBI Taxonomy" id="597456"/>
    <lineage>
        <taxon>Eukaryota</taxon>
        <taxon>Metazoa</taxon>
        <taxon>Ecdysozoa</taxon>
        <taxon>Arthropoda</taxon>
        <taxon>Hexapoda</taxon>
        <taxon>Insecta</taxon>
        <taxon>Pterygota</taxon>
        <taxon>Neoptera</taxon>
        <taxon>Endopterygota</taxon>
        <taxon>Hymenoptera</taxon>
        <taxon>Apocrita</taxon>
        <taxon>Aculeata</taxon>
        <taxon>Apoidea</taxon>
        <taxon>Anthophila</taxon>
        <taxon>Apidae</taxon>
        <taxon>Habropoda</taxon>
    </lineage>
</organism>
<keyword evidence="3" id="KW-1185">Reference proteome</keyword>
<keyword evidence="1" id="KW-1133">Transmembrane helix</keyword>
<dbReference type="EMBL" id="KQ414592">
    <property type="protein sequence ID" value="KOC70205.1"/>
    <property type="molecule type" value="Genomic_DNA"/>
</dbReference>
<protein>
    <submittedName>
        <fullName evidence="2">Uncharacterized protein</fullName>
    </submittedName>
</protein>